<keyword evidence="3" id="KW-1185">Reference proteome</keyword>
<feature type="region of interest" description="Disordered" evidence="1">
    <location>
        <begin position="1"/>
        <end position="29"/>
    </location>
</feature>
<organism evidence="2 3">
    <name type="scientific">Aldrovandia affinis</name>
    <dbReference type="NCBI Taxonomy" id="143900"/>
    <lineage>
        <taxon>Eukaryota</taxon>
        <taxon>Metazoa</taxon>
        <taxon>Chordata</taxon>
        <taxon>Craniata</taxon>
        <taxon>Vertebrata</taxon>
        <taxon>Euteleostomi</taxon>
        <taxon>Actinopterygii</taxon>
        <taxon>Neopterygii</taxon>
        <taxon>Teleostei</taxon>
        <taxon>Notacanthiformes</taxon>
        <taxon>Halosauridae</taxon>
        <taxon>Aldrovandia</taxon>
    </lineage>
</organism>
<protein>
    <submittedName>
        <fullName evidence="2">Uncharacterized protein</fullName>
    </submittedName>
</protein>
<sequence length="78" mass="8128">MKDTAQGSHKVLSPAAPKFGSARGGGRGDVLVSGVPDGRQREMGLSSLLLTSDQRTVLPTLPAAGTLDEPVNWFVVLL</sequence>
<gene>
    <name evidence="2" type="ORF">AAFF_G00001360</name>
</gene>
<reference evidence="2" key="1">
    <citation type="journal article" date="2023" name="Science">
        <title>Genome structures resolve the early diversification of teleost fishes.</title>
        <authorList>
            <person name="Parey E."/>
            <person name="Louis A."/>
            <person name="Montfort J."/>
            <person name="Bouchez O."/>
            <person name="Roques C."/>
            <person name="Iampietro C."/>
            <person name="Lluch J."/>
            <person name="Castinel A."/>
            <person name="Donnadieu C."/>
            <person name="Desvignes T."/>
            <person name="Floi Bucao C."/>
            <person name="Jouanno E."/>
            <person name="Wen M."/>
            <person name="Mejri S."/>
            <person name="Dirks R."/>
            <person name="Jansen H."/>
            <person name="Henkel C."/>
            <person name="Chen W.J."/>
            <person name="Zahm M."/>
            <person name="Cabau C."/>
            <person name="Klopp C."/>
            <person name="Thompson A.W."/>
            <person name="Robinson-Rechavi M."/>
            <person name="Braasch I."/>
            <person name="Lecointre G."/>
            <person name="Bobe J."/>
            <person name="Postlethwait J.H."/>
            <person name="Berthelot C."/>
            <person name="Roest Crollius H."/>
            <person name="Guiguen Y."/>
        </authorList>
    </citation>
    <scope>NUCLEOTIDE SEQUENCE</scope>
    <source>
        <strain evidence="2">NC1722</strain>
    </source>
</reference>
<proteinExistence type="predicted"/>
<evidence type="ECO:0000313" key="2">
    <source>
        <dbReference type="EMBL" id="KAJ8418637.1"/>
    </source>
</evidence>
<evidence type="ECO:0000256" key="1">
    <source>
        <dbReference type="SAM" id="MobiDB-lite"/>
    </source>
</evidence>
<evidence type="ECO:0000313" key="3">
    <source>
        <dbReference type="Proteomes" id="UP001221898"/>
    </source>
</evidence>
<dbReference type="EMBL" id="JAINUG010000001">
    <property type="protein sequence ID" value="KAJ8418637.1"/>
    <property type="molecule type" value="Genomic_DNA"/>
</dbReference>
<comment type="caution">
    <text evidence="2">The sequence shown here is derived from an EMBL/GenBank/DDBJ whole genome shotgun (WGS) entry which is preliminary data.</text>
</comment>
<dbReference type="AlphaFoldDB" id="A0AAD7TCW0"/>
<dbReference type="Proteomes" id="UP001221898">
    <property type="component" value="Unassembled WGS sequence"/>
</dbReference>
<name>A0AAD7TCW0_9TELE</name>
<accession>A0AAD7TCW0</accession>